<feature type="compositionally biased region" description="Basic and acidic residues" evidence="4">
    <location>
        <begin position="349"/>
        <end position="359"/>
    </location>
</feature>
<dbReference type="GO" id="GO:0000976">
    <property type="term" value="F:transcription cis-regulatory region binding"/>
    <property type="evidence" value="ECO:0007669"/>
    <property type="project" value="TreeGrafter"/>
</dbReference>
<keyword evidence="2" id="KW-0238">DNA-binding</keyword>
<keyword evidence="3" id="KW-0804">Transcription</keyword>
<accession>A0A554X1G7</accession>
<dbReference type="PANTHER" id="PTHR47894:SF1">
    <property type="entry name" value="HTH-TYPE TRANSCRIPTIONAL REGULATOR VQSM"/>
    <property type="match status" value="1"/>
</dbReference>
<protein>
    <submittedName>
        <fullName evidence="6">HTH-type transcriptional regulator VirS</fullName>
    </submittedName>
</protein>
<dbReference type="GO" id="GO:0003700">
    <property type="term" value="F:DNA-binding transcription factor activity"/>
    <property type="evidence" value="ECO:0007669"/>
    <property type="project" value="InterPro"/>
</dbReference>
<keyword evidence="1" id="KW-0805">Transcription regulation</keyword>
<name>A0A554X1G7_9BURK</name>
<evidence type="ECO:0000256" key="1">
    <source>
        <dbReference type="ARBA" id="ARBA00023015"/>
    </source>
</evidence>
<dbReference type="InterPro" id="IPR018060">
    <property type="entry name" value="HTH_AraC"/>
</dbReference>
<feature type="region of interest" description="Disordered" evidence="4">
    <location>
        <begin position="335"/>
        <end position="359"/>
    </location>
</feature>
<dbReference type="Proteomes" id="UP000318542">
    <property type="component" value="Unassembled WGS sequence"/>
</dbReference>
<feature type="domain" description="HTH araC/xylS-type" evidence="5">
    <location>
        <begin position="244"/>
        <end position="342"/>
    </location>
</feature>
<reference evidence="6 7" key="1">
    <citation type="submission" date="2019-07" db="EMBL/GenBank/DDBJ databases">
        <title>Tepidimonas thermarum AA-1 draft genome.</title>
        <authorList>
            <person name="Da Costa M.S."/>
            <person name="Froufe H.J.C."/>
            <person name="Egas C."/>
            <person name="Albuquerque L."/>
        </authorList>
    </citation>
    <scope>NUCLEOTIDE SEQUENCE [LARGE SCALE GENOMIC DNA]</scope>
    <source>
        <strain evidence="6 7">AA-1</strain>
    </source>
</reference>
<dbReference type="EMBL" id="VJOL01000022">
    <property type="protein sequence ID" value="TSE29638.1"/>
    <property type="molecule type" value="Genomic_DNA"/>
</dbReference>
<evidence type="ECO:0000256" key="2">
    <source>
        <dbReference type="ARBA" id="ARBA00023125"/>
    </source>
</evidence>
<keyword evidence="7" id="KW-1185">Reference proteome</keyword>
<evidence type="ECO:0000256" key="4">
    <source>
        <dbReference type="SAM" id="MobiDB-lite"/>
    </source>
</evidence>
<dbReference type="Pfam" id="PF12833">
    <property type="entry name" value="HTH_18"/>
    <property type="match status" value="1"/>
</dbReference>
<dbReference type="AlphaFoldDB" id="A0A554X1G7"/>
<evidence type="ECO:0000256" key="3">
    <source>
        <dbReference type="ARBA" id="ARBA00023163"/>
    </source>
</evidence>
<organism evidence="6 7">
    <name type="scientific">Tepidimonas thermarum</name>
    <dbReference type="NCBI Taxonomy" id="335431"/>
    <lineage>
        <taxon>Bacteria</taxon>
        <taxon>Pseudomonadati</taxon>
        <taxon>Pseudomonadota</taxon>
        <taxon>Betaproteobacteria</taxon>
        <taxon>Burkholderiales</taxon>
        <taxon>Tepidimonas</taxon>
    </lineage>
</organism>
<dbReference type="PANTHER" id="PTHR47894">
    <property type="entry name" value="HTH-TYPE TRANSCRIPTIONAL REGULATOR GADX"/>
    <property type="match status" value="1"/>
</dbReference>
<evidence type="ECO:0000313" key="7">
    <source>
        <dbReference type="Proteomes" id="UP000318542"/>
    </source>
</evidence>
<dbReference type="SMART" id="SM00342">
    <property type="entry name" value="HTH_ARAC"/>
    <property type="match status" value="1"/>
</dbReference>
<dbReference type="RefSeq" id="WP_185975028.1">
    <property type="nucleotide sequence ID" value="NZ_VJOL01000022.1"/>
</dbReference>
<sequence length="359" mass="38439">MQAAGTTVSTPISVSARIGAMIVGAAAARGVAADELMAAAGFDVAWLDDPDARMPLAVETRLWDEAARRSGDVAFGLHAAAAIRPGMFQVLDYAVRTAPDLGTALQRLARYNRLLHDVATFDIQPQGAVVRIVHRLADPRALPSRHAVEFTLASLVVVAAQIGAAPLRAVAVEFAHAAVGGVEDHRAVFGVTPRFGAAQSCLVLDAAVLRRPVPAADAELSRIVTAHADSLLERLGPPTASWSDRVRRALLQGLDSERATLPAVARQLGLSERSLQRRLHEEGTAFAPLLDAVRHELALRWVREGRLALGEVAYLLGFSEPSAFHRAFRRWTGTTPQAMRRRAAQPATDADRPASTDAR</sequence>
<evidence type="ECO:0000259" key="5">
    <source>
        <dbReference type="PROSITE" id="PS01124"/>
    </source>
</evidence>
<dbReference type="SUPFAM" id="SSF46689">
    <property type="entry name" value="Homeodomain-like"/>
    <property type="match status" value="1"/>
</dbReference>
<comment type="caution">
    <text evidence="6">The sequence shown here is derived from an EMBL/GenBank/DDBJ whole genome shotgun (WGS) entry which is preliminary data.</text>
</comment>
<evidence type="ECO:0000313" key="6">
    <source>
        <dbReference type="EMBL" id="TSE29638.1"/>
    </source>
</evidence>
<gene>
    <name evidence="6" type="primary">virS</name>
    <name evidence="6" type="ORF">Tther_01374</name>
</gene>
<dbReference type="InterPro" id="IPR009057">
    <property type="entry name" value="Homeodomain-like_sf"/>
</dbReference>
<proteinExistence type="predicted"/>
<dbReference type="GO" id="GO:0005829">
    <property type="term" value="C:cytosol"/>
    <property type="evidence" value="ECO:0007669"/>
    <property type="project" value="TreeGrafter"/>
</dbReference>
<feature type="compositionally biased region" description="Low complexity" evidence="4">
    <location>
        <begin position="335"/>
        <end position="348"/>
    </location>
</feature>
<dbReference type="Pfam" id="PF12625">
    <property type="entry name" value="Arabinose_bd"/>
    <property type="match status" value="1"/>
</dbReference>
<dbReference type="InterPro" id="IPR032687">
    <property type="entry name" value="AraC-type_N"/>
</dbReference>
<dbReference type="Gene3D" id="1.10.10.60">
    <property type="entry name" value="Homeodomain-like"/>
    <property type="match status" value="1"/>
</dbReference>
<dbReference type="PROSITE" id="PS01124">
    <property type="entry name" value="HTH_ARAC_FAMILY_2"/>
    <property type="match status" value="1"/>
</dbReference>